<organism evidence="2 3">
    <name type="scientific">Methanosarcina barkeri str. Wiesmoor</name>
    <dbReference type="NCBI Taxonomy" id="1434109"/>
    <lineage>
        <taxon>Archaea</taxon>
        <taxon>Methanobacteriati</taxon>
        <taxon>Methanobacteriota</taxon>
        <taxon>Stenosarchaea group</taxon>
        <taxon>Methanomicrobia</taxon>
        <taxon>Methanosarcinales</taxon>
        <taxon>Methanosarcinaceae</taxon>
        <taxon>Methanosarcina</taxon>
    </lineage>
</organism>
<dbReference type="SUPFAM" id="SSF55729">
    <property type="entry name" value="Acyl-CoA N-acyltransferases (Nat)"/>
    <property type="match status" value="1"/>
</dbReference>
<evidence type="ECO:0000313" key="3">
    <source>
        <dbReference type="Proteomes" id="UP000033038"/>
    </source>
</evidence>
<evidence type="ECO:0000259" key="1">
    <source>
        <dbReference type="PROSITE" id="PS51186"/>
    </source>
</evidence>
<reference evidence="2 3" key="1">
    <citation type="submission" date="2014-07" db="EMBL/GenBank/DDBJ databases">
        <title>Methanogenic archaea and the global carbon cycle.</title>
        <authorList>
            <person name="Henriksen J.R."/>
            <person name="Luke J."/>
            <person name="Reinhart S."/>
            <person name="Benedict M.N."/>
            <person name="Youngblut N.D."/>
            <person name="Metcalf M.E."/>
            <person name="Whitaker R.J."/>
            <person name="Metcalf W.W."/>
        </authorList>
    </citation>
    <scope>NUCLEOTIDE SEQUENCE [LARGE SCALE GENOMIC DNA]</scope>
    <source>
        <strain evidence="2 3">Wiesmoor</strain>
    </source>
</reference>
<dbReference type="InterPro" id="IPR000182">
    <property type="entry name" value="GNAT_dom"/>
</dbReference>
<dbReference type="HOGENOM" id="CLU_013985_22_2_2"/>
<evidence type="ECO:0000313" key="2">
    <source>
        <dbReference type="EMBL" id="AKB49701.1"/>
    </source>
</evidence>
<dbReference type="PATRIC" id="fig|1434109.4.peg.540"/>
<dbReference type="KEGG" id="mbw:MSBRW_0448"/>
<dbReference type="Gene3D" id="3.40.630.30">
    <property type="match status" value="1"/>
</dbReference>
<dbReference type="EMBL" id="CP009526">
    <property type="protein sequence ID" value="AKB49701.1"/>
    <property type="molecule type" value="Genomic_DNA"/>
</dbReference>
<dbReference type="AlphaFoldDB" id="A0A0E3LKK9"/>
<accession>A0A0E3LKK9</accession>
<gene>
    <name evidence="2" type="ORF">MSBRW_0448</name>
</gene>
<protein>
    <submittedName>
        <fullName evidence="2">Histone acetyltransferase HPA2 and related acetyltransferase</fullName>
    </submittedName>
</protein>
<dbReference type="PROSITE" id="PS51186">
    <property type="entry name" value="GNAT"/>
    <property type="match status" value="1"/>
</dbReference>
<sequence length="176" mass="20725">MLDIINKFYWKGGQIYILKIATQEDYNFIYNLNKANIEDYVIKTWGNWNEDFQREFFSRYFQTIEFQIIVVNDKNVGIVAFSQNEKSTVIDEIQILPEYQNKGIGTLILSDIIANAQKTKIEINLKVLKVNFIAQNFYNKLGFKKIGDTETHFLLSKKPNLNIPNYPDIESRESRH</sequence>
<dbReference type="GO" id="GO:0016747">
    <property type="term" value="F:acyltransferase activity, transferring groups other than amino-acyl groups"/>
    <property type="evidence" value="ECO:0007669"/>
    <property type="project" value="InterPro"/>
</dbReference>
<dbReference type="GeneID" id="24821857"/>
<proteinExistence type="predicted"/>
<feature type="domain" description="N-acetyltransferase" evidence="1">
    <location>
        <begin position="16"/>
        <end position="162"/>
    </location>
</feature>
<dbReference type="Pfam" id="PF13673">
    <property type="entry name" value="Acetyltransf_10"/>
    <property type="match status" value="1"/>
</dbReference>
<dbReference type="RefSeq" id="WP_011305588.1">
    <property type="nucleotide sequence ID" value="NZ_CP009526.1"/>
</dbReference>
<keyword evidence="2" id="KW-0808">Transferase</keyword>
<dbReference type="CDD" id="cd04301">
    <property type="entry name" value="NAT_SF"/>
    <property type="match status" value="1"/>
</dbReference>
<dbReference type="InterPro" id="IPR016181">
    <property type="entry name" value="Acyl_CoA_acyltransferase"/>
</dbReference>
<dbReference type="Proteomes" id="UP000033038">
    <property type="component" value="Chromosome"/>
</dbReference>
<name>A0A0E3LKK9_METBA</name>